<dbReference type="STRING" id="489703.SAMN04488038_11050"/>
<evidence type="ECO:0000259" key="1">
    <source>
        <dbReference type="Pfam" id="PF22688"/>
    </source>
</evidence>
<reference evidence="3" key="1">
    <citation type="submission" date="2016-10" db="EMBL/GenBank/DDBJ databases">
        <authorList>
            <person name="Varghese N."/>
            <person name="Submissions S."/>
        </authorList>
    </citation>
    <scope>NUCLEOTIDE SEQUENCE [LARGE SCALE GENOMIC DNA]</scope>
    <source>
        <strain evidence="3">DSM 25927</strain>
    </source>
</reference>
<dbReference type="Proteomes" id="UP000199233">
    <property type="component" value="Unassembled WGS sequence"/>
</dbReference>
<evidence type="ECO:0000313" key="2">
    <source>
        <dbReference type="EMBL" id="SEQ74350.1"/>
    </source>
</evidence>
<evidence type="ECO:0000313" key="3">
    <source>
        <dbReference type="Proteomes" id="UP000199233"/>
    </source>
</evidence>
<dbReference type="InterPro" id="IPR017788">
    <property type="entry name" value="Hda"/>
</dbReference>
<dbReference type="GO" id="GO:0032297">
    <property type="term" value="P:negative regulation of DNA-templated DNA replication initiation"/>
    <property type="evidence" value="ECO:0007669"/>
    <property type="project" value="InterPro"/>
</dbReference>
<dbReference type="AlphaFoldDB" id="A0A1H9IIB8"/>
<protein>
    <submittedName>
        <fullName evidence="2">Regulatory inactivation of DnaA Hda protein</fullName>
    </submittedName>
</protein>
<gene>
    <name evidence="2" type="ORF">SAMN04488038_11050</name>
</gene>
<dbReference type="NCBIfam" id="TIGR03420">
    <property type="entry name" value="DnaA_homol_Hda"/>
    <property type="match status" value="1"/>
</dbReference>
<dbReference type="SUPFAM" id="SSF52540">
    <property type="entry name" value="P-loop containing nucleoside triphosphate hydrolases"/>
    <property type="match status" value="1"/>
</dbReference>
<dbReference type="Gene3D" id="1.10.8.60">
    <property type="match status" value="1"/>
</dbReference>
<dbReference type="Pfam" id="PF22688">
    <property type="entry name" value="Hda_lid"/>
    <property type="match status" value="1"/>
</dbReference>
<dbReference type="InterPro" id="IPR027417">
    <property type="entry name" value="P-loop_NTPase"/>
</dbReference>
<dbReference type="Gene3D" id="3.40.50.300">
    <property type="entry name" value="P-loop containing nucleotide triphosphate hydrolases"/>
    <property type="match status" value="1"/>
</dbReference>
<accession>A0A1H9IIB8</accession>
<feature type="domain" description="Hda lid" evidence="1">
    <location>
        <begin position="154"/>
        <end position="218"/>
    </location>
</feature>
<proteinExistence type="predicted"/>
<dbReference type="PANTHER" id="PTHR30050:SF5">
    <property type="entry name" value="DNAA REGULATORY INACTIVATOR HDA"/>
    <property type="match status" value="1"/>
</dbReference>
<dbReference type="GO" id="GO:0006270">
    <property type="term" value="P:DNA replication initiation"/>
    <property type="evidence" value="ECO:0007669"/>
    <property type="project" value="TreeGrafter"/>
</dbReference>
<organism evidence="2 3">
    <name type="scientific">Solimonas aquatica</name>
    <dbReference type="NCBI Taxonomy" id="489703"/>
    <lineage>
        <taxon>Bacteria</taxon>
        <taxon>Pseudomonadati</taxon>
        <taxon>Pseudomonadota</taxon>
        <taxon>Gammaproteobacteria</taxon>
        <taxon>Nevskiales</taxon>
        <taxon>Nevskiaceae</taxon>
        <taxon>Solimonas</taxon>
    </lineage>
</organism>
<dbReference type="EMBL" id="FOFS01000010">
    <property type="protein sequence ID" value="SEQ74350.1"/>
    <property type="molecule type" value="Genomic_DNA"/>
</dbReference>
<sequence length="220" mass="24022">MKGQQLALAVQLREAASFASYWAGRNAATVATLRALDRDGLLYGPAGSGRTHLLQALCRERGGAYLPLRECRDYGPEVLDGFDAAPLLCLDDLDAVLDDSAWALSLLRLLDRRRAAGLQTVVSSEHPPEALATLPDLRTRLAAGVLLGLCALSDEECAQLLQERAQARGLELKDEVVRWLQRTQARSPGALLEALERLDRASLSQKRRLSLPFVQATLAR</sequence>
<dbReference type="PANTHER" id="PTHR30050">
    <property type="entry name" value="CHROMOSOMAL REPLICATION INITIATOR PROTEIN DNAA"/>
    <property type="match status" value="1"/>
</dbReference>
<dbReference type="InterPro" id="IPR055199">
    <property type="entry name" value="Hda_lid"/>
</dbReference>
<dbReference type="RefSeq" id="WP_093286941.1">
    <property type="nucleotide sequence ID" value="NZ_FOFS01000010.1"/>
</dbReference>
<name>A0A1H9IIB8_9GAMM</name>
<dbReference type="OrthoDB" id="9784878at2"/>
<keyword evidence="3" id="KW-1185">Reference proteome</keyword>